<keyword evidence="3" id="KW-0808">Transferase</keyword>
<dbReference type="Pfam" id="PF13637">
    <property type="entry name" value="Ank_4"/>
    <property type="match status" value="1"/>
</dbReference>
<comment type="caution">
    <text evidence="9">The sequence shown here is derived from an EMBL/GenBank/DDBJ whole genome shotgun (WGS) entry which is preliminary data.</text>
</comment>
<proteinExistence type="predicted"/>
<protein>
    <recommendedName>
        <fullName evidence="11">Histone-lysine N-methyltransferase</fullName>
    </recommendedName>
</protein>
<evidence type="ECO:0000256" key="3">
    <source>
        <dbReference type="ARBA" id="ARBA00022603"/>
    </source>
</evidence>
<feature type="repeat" description="ANK" evidence="5">
    <location>
        <begin position="1023"/>
        <end position="1055"/>
    </location>
</feature>
<dbReference type="Pfam" id="PF12796">
    <property type="entry name" value="Ank_2"/>
    <property type="match status" value="2"/>
</dbReference>
<feature type="repeat" description="ANK" evidence="5">
    <location>
        <begin position="953"/>
        <end position="973"/>
    </location>
</feature>
<keyword evidence="4" id="KW-0949">S-adenosyl-L-methionine</keyword>
<dbReference type="SUPFAM" id="SSF82199">
    <property type="entry name" value="SET domain"/>
    <property type="match status" value="1"/>
</dbReference>
<dbReference type="PROSITE" id="PS50297">
    <property type="entry name" value="ANK_REP_REGION"/>
    <property type="match status" value="5"/>
</dbReference>
<dbReference type="InterPro" id="IPR047762">
    <property type="entry name" value="EHMT_CRR"/>
</dbReference>
<feature type="region of interest" description="Disordered" evidence="6">
    <location>
        <begin position="374"/>
        <end position="399"/>
    </location>
</feature>
<dbReference type="InterPro" id="IPR002110">
    <property type="entry name" value="Ankyrin_rpt"/>
</dbReference>
<dbReference type="GO" id="GO:0008276">
    <property type="term" value="F:protein methyltransferase activity"/>
    <property type="evidence" value="ECO:0007669"/>
    <property type="project" value="UniProtKB-ARBA"/>
</dbReference>
<dbReference type="Pfam" id="PF21533">
    <property type="entry name" value="EHMT1-2_CRR"/>
    <property type="match status" value="1"/>
</dbReference>
<dbReference type="EMBL" id="JBJJXI010000031">
    <property type="protein sequence ID" value="KAL3403277.1"/>
    <property type="molecule type" value="Genomic_DNA"/>
</dbReference>
<feature type="compositionally biased region" description="Basic and acidic residues" evidence="6">
    <location>
        <begin position="43"/>
        <end position="66"/>
    </location>
</feature>
<dbReference type="CDD" id="cd20905">
    <property type="entry name" value="EHMT_ZBD"/>
    <property type="match status" value="1"/>
</dbReference>
<evidence type="ECO:0000259" key="7">
    <source>
        <dbReference type="PROSITE" id="PS50280"/>
    </source>
</evidence>
<feature type="region of interest" description="Disordered" evidence="6">
    <location>
        <begin position="1"/>
        <end position="360"/>
    </location>
</feature>
<dbReference type="Pfam" id="PF05033">
    <property type="entry name" value="Pre-SET"/>
    <property type="match status" value="1"/>
</dbReference>
<dbReference type="SMART" id="SM00248">
    <property type="entry name" value="ANK"/>
    <property type="match status" value="6"/>
</dbReference>
<evidence type="ECO:0000256" key="6">
    <source>
        <dbReference type="SAM" id="MobiDB-lite"/>
    </source>
</evidence>
<feature type="compositionally biased region" description="Basic and acidic residues" evidence="6">
    <location>
        <begin position="91"/>
        <end position="132"/>
    </location>
</feature>
<feature type="domain" description="SET" evidence="7">
    <location>
        <begin position="1245"/>
        <end position="1363"/>
    </location>
</feature>
<keyword evidence="5" id="KW-0040">ANK repeat</keyword>
<evidence type="ECO:0000313" key="10">
    <source>
        <dbReference type="Proteomes" id="UP001627154"/>
    </source>
</evidence>
<dbReference type="Gene3D" id="1.25.40.20">
    <property type="entry name" value="Ankyrin repeat-containing domain"/>
    <property type="match status" value="2"/>
</dbReference>
<feature type="compositionally biased region" description="Basic and acidic residues" evidence="6">
    <location>
        <begin position="1"/>
        <end position="10"/>
    </location>
</feature>
<dbReference type="PROSITE" id="PS50280">
    <property type="entry name" value="SET"/>
    <property type="match status" value="1"/>
</dbReference>
<dbReference type="PANTHER" id="PTHR46307:SF4">
    <property type="entry name" value="G9A, ISOFORM B"/>
    <property type="match status" value="1"/>
</dbReference>
<feature type="repeat" description="ANK" evidence="5">
    <location>
        <begin position="1056"/>
        <end position="1088"/>
    </location>
</feature>
<dbReference type="CDD" id="cd10543">
    <property type="entry name" value="SET_EHMT"/>
    <property type="match status" value="1"/>
</dbReference>
<feature type="compositionally biased region" description="Basic and acidic residues" evidence="6">
    <location>
        <begin position="308"/>
        <end position="317"/>
    </location>
</feature>
<feature type="compositionally biased region" description="Polar residues" evidence="6">
    <location>
        <begin position="80"/>
        <end position="90"/>
    </location>
</feature>
<dbReference type="PROSITE" id="PS50088">
    <property type="entry name" value="ANK_REPEAT"/>
    <property type="match status" value="5"/>
</dbReference>
<dbReference type="PANTHER" id="PTHR46307">
    <property type="entry name" value="G9A, ISOFORM B"/>
    <property type="match status" value="1"/>
</dbReference>
<name>A0ABD2XDF2_9HYME</name>
<evidence type="ECO:0008006" key="11">
    <source>
        <dbReference type="Google" id="ProtNLM"/>
    </source>
</evidence>
<dbReference type="InterPro" id="IPR046341">
    <property type="entry name" value="SET_dom_sf"/>
</dbReference>
<feature type="compositionally biased region" description="Basic and acidic residues" evidence="6">
    <location>
        <begin position="383"/>
        <end position="397"/>
    </location>
</feature>
<evidence type="ECO:0000259" key="8">
    <source>
        <dbReference type="PROSITE" id="PS50867"/>
    </source>
</evidence>
<keyword evidence="2" id="KW-0158">Chromosome</keyword>
<evidence type="ECO:0000256" key="5">
    <source>
        <dbReference type="PROSITE-ProRule" id="PRU00023"/>
    </source>
</evidence>
<dbReference type="PROSITE" id="PS50867">
    <property type="entry name" value="PRE_SET"/>
    <property type="match status" value="1"/>
</dbReference>
<dbReference type="FunFam" id="2.170.270.10:FF:000005">
    <property type="entry name" value="Euchromatic histone-lysine N-methyltransferase 2"/>
    <property type="match status" value="1"/>
</dbReference>
<evidence type="ECO:0000313" key="9">
    <source>
        <dbReference type="EMBL" id="KAL3403277.1"/>
    </source>
</evidence>
<dbReference type="SUPFAM" id="SSF48403">
    <property type="entry name" value="Ankyrin repeat"/>
    <property type="match status" value="1"/>
</dbReference>
<keyword evidence="3" id="KW-0489">Methyltransferase</keyword>
<dbReference type="GO" id="GO:0032259">
    <property type="term" value="P:methylation"/>
    <property type="evidence" value="ECO:0007669"/>
    <property type="project" value="UniProtKB-KW"/>
</dbReference>
<keyword evidence="10" id="KW-1185">Reference proteome</keyword>
<evidence type="ECO:0000256" key="1">
    <source>
        <dbReference type="ARBA" id="ARBA00004286"/>
    </source>
</evidence>
<feature type="repeat" description="ANK" evidence="5">
    <location>
        <begin position="920"/>
        <end position="952"/>
    </location>
</feature>
<accession>A0ABD2XDF2</accession>
<feature type="compositionally biased region" description="Basic and acidic residues" evidence="6">
    <location>
        <begin position="340"/>
        <end position="360"/>
    </location>
</feature>
<dbReference type="InterPro" id="IPR007728">
    <property type="entry name" value="Pre-SET_dom"/>
</dbReference>
<feature type="domain" description="Pre-SET" evidence="8">
    <location>
        <begin position="1178"/>
        <end position="1242"/>
    </location>
</feature>
<dbReference type="SMART" id="SM00317">
    <property type="entry name" value="SET"/>
    <property type="match status" value="1"/>
</dbReference>
<dbReference type="PRINTS" id="PR01415">
    <property type="entry name" value="ANKYRIN"/>
</dbReference>
<dbReference type="InterPro" id="IPR001214">
    <property type="entry name" value="SET_dom"/>
</dbReference>
<feature type="compositionally biased region" description="Basic residues" evidence="6">
    <location>
        <begin position="297"/>
        <end position="307"/>
    </location>
</feature>
<dbReference type="InterPro" id="IPR043550">
    <property type="entry name" value="EHMT1/EHMT2"/>
</dbReference>
<comment type="subcellular location">
    <subcellularLocation>
        <location evidence="1">Chromosome</location>
    </subcellularLocation>
</comment>
<dbReference type="SMART" id="SM00468">
    <property type="entry name" value="PreSET"/>
    <property type="match status" value="1"/>
</dbReference>
<dbReference type="GO" id="GO:0008757">
    <property type="term" value="F:S-adenosylmethionine-dependent methyltransferase activity"/>
    <property type="evidence" value="ECO:0007669"/>
    <property type="project" value="UniProtKB-ARBA"/>
</dbReference>
<reference evidence="9 10" key="1">
    <citation type="journal article" date="2024" name="bioRxiv">
        <title>A reference genome for Trichogramma kaykai: A tiny desert-dwelling parasitoid wasp with competing sex-ratio distorters.</title>
        <authorList>
            <person name="Culotta J."/>
            <person name="Lindsey A.R."/>
        </authorList>
    </citation>
    <scope>NUCLEOTIDE SEQUENCE [LARGE SCALE GENOMIC DNA]</scope>
    <source>
        <strain evidence="9 10">KSX58</strain>
    </source>
</reference>
<feature type="compositionally biased region" description="Basic and acidic residues" evidence="6">
    <location>
        <begin position="255"/>
        <end position="266"/>
    </location>
</feature>
<feature type="compositionally biased region" description="Basic and acidic residues" evidence="6">
    <location>
        <begin position="284"/>
        <end position="296"/>
    </location>
</feature>
<dbReference type="GO" id="GO:0005694">
    <property type="term" value="C:chromosome"/>
    <property type="evidence" value="ECO:0007669"/>
    <property type="project" value="UniProtKB-SubCell"/>
</dbReference>
<dbReference type="Gene3D" id="2.170.270.10">
    <property type="entry name" value="SET domain"/>
    <property type="match status" value="1"/>
</dbReference>
<feature type="repeat" description="ANK" evidence="5">
    <location>
        <begin position="887"/>
        <end position="919"/>
    </location>
</feature>
<dbReference type="Proteomes" id="UP001627154">
    <property type="component" value="Unassembled WGS sequence"/>
</dbReference>
<dbReference type="InterPro" id="IPR036770">
    <property type="entry name" value="Ankyrin_rpt-contain_sf"/>
</dbReference>
<dbReference type="Pfam" id="PF00856">
    <property type="entry name" value="SET"/>
    <property type="match status" value="1"/>
</dbReference>
<evidence type="ECO:0000256" key="2">
    <source>
        <dbReference type="ARBA" id="ARBA00022454"/>
    </source>
</evidence>
<evidence type="ECO:0000256" key="4">
    <source>
        <dbReference type="ARBA" id="ARBA00022691"/>
    </source>
</evidence>
<sequence>MSESKRKDNVSKVSQKQNAEDDLNLAQILEGMTNEFNKSGPKKPAESPTRRSSRIEPGARKQEKSPSKSPSKSLEENNKTNRFNKSLNQTEETKVIKENIPEKKIEKNKSEEMGTKSDTAVKKDSPKKDGNAHRIVLTFRTIDENTDHGKKTKISSTSNLSLVPDELNNCDQIGGVSVKIENSDEHSSDDNKSEVNHEQDDKNKVENGGKSDSEAVKSSPESKAENRALNAVIDESSKESESMTPPPVKRRMKRQRDSSIEPELKRSARRSNSSKSVLESAMAMKEKFNLSEDTVKRKYSKPGRPKKIVAENLDKKNNMPSLTPIETSKIAVKKGTPPKDIPKSVEPKKDLPKISPKDNVSKVLTKKAIGLKLVKRPSSELSENNKEPSKIASKDSSPKSTIIKSFSFGELVKGKSPPEKKDNIPKLKPIETIKATPMEISEQLPEVKNDNITNKVEKTTAKVIPEAKESLLKSAYDKKDEIPKLKPLAPKLSLDKKNSLPKLCPLNTVRTIIPVSNFMHYKSDSQKLNKYEGMPKLTPIVKTQDSGKKFTFTTSEKTVHAVSLLKNFNGSFSRPTIIRSKNGQIRIRPSASAKKMVYTNILDENAKQTVETNKVEQDDEGSTIPIKKPRRSLILTPVIAESFASTTDSTSVTKTKMLKSKLDLKCLCEVRSQLFVTITTADTPLHCTALDSIDNRIVGCGNEVDREDVAMRRPSAKIPYIILCRTHKERLIRHNCCPTCGQFCSQGKFVHCPYGHQYHRHCELILDNKSHCPHCENDDRCVDVIITMGSKLQNLTNSCKLKDGRAKMTIPGKADNTKLAEMPVKKKSIEPLIDPKLIQIPEPEVSEKTERFTHLCLLNAVKENDLPKLVNVLANGFNPNHVFRDQGHRTALHMAAESGSLSSVHVLVQAGAQVDVFDRNQSTPLMLAAVSGNADVVRYLIRTGSDSTLKGEDGMTALHMAAKSGHLEVCKVIHSECKVPRSLVDSVDDGGWTGLIWACEFRHTEVARFLLECKCDPLIRDNEQNIALHWSAYSGCSEITELLLDLGSDVNAVNVHGDTPLHIAARQDRYAVSVLLLSRGAKVNEVNNNKETAIDCCTVDGDTLRALQLNFKVNQRAEQLMEKTVKILTNDITRGKERNPIQCVNGIDYEDIPTDFVYVTENCFTSSVNVDRTITSLQSCRCENNCSSETCLCGTISLRCWYDEQGKLIPEFNFADPPMLFECNQACDCNRILCHNRVVQHGTSQRFQLFRTEEGKGWGLRTLKPIAKGTYVCEYVGEIIPDSEADSREDDSYLFDLENRDGETYCIDARRYGNIARFINHSCSPNLLSVRVFIEHQDLRFPRIALFASRDIEADEELGFDYGEKFWIIKCKSFTCTCGSDNCRYSDKTIQSTLDNYRQRVQRQGTVQKPNSSEPNL</sequence>
<gene>
    <name evidence="9" type="ORF">TKK_003880</name>
</gene>
<organism evidence="9 10">
    <name type="scientific">Trichogramma kaykai</name>
    <dbReference type="NCBI Taxonomy" id="54128"/>
    <lineage>
        <taxon>Eukaryota</taxon>
        <taxon>Metazoa</taxon>
        <taxon>Ecdysozoa</taxon>
        <taxon>Arthropoda</taxon>
        <taxon>Hexapoda</taxon>
        <taxon>Insecta</taxon>
        <taxon>Pterygota</taxon>
        <taxon>Neoptera</taxon>
        <taxon>Endopterygota</taxon>
        <taxon>Hymenoptera</taxon>
        <taxon>Apocrita</taxon>
        <taxon>Proctotrupomorpha</taxon>
        <taxon>Chalcidoidea</taxon>
        <taxon>Trichogrammatidae</taxon>
        <taxon>Trichogramma</taxon>
    </lineage>
</organism>
<feature type="compositionally biased region" description="Basic and acidic residues" evidence="6">
    <location>
        <begin position="181"/>
        <end position="226"/>
    </location>
</feature>
<dbReference type="GO" id="GO:0008170">
    <property type="term" value="F:N-methyltransferase activity"/>
    <property type="evidence" value="ECO:0007669"/>
    <property type="project" value="UniProtKB-ARBA"/>
</dbReference>